<dbReference type="AlphaFoldDB" id="A3TXD7"/>
<gene>
    <name evidence="2" type="ORF">OB2597_02717</name>
</gene>
<evidence type="ECO:0000256" key="1">
    <source>
        <dbReference type="SAM" id="Phobius"/>
    </source>
</evidence>
<comment type="caution">
    <text evidence="2">The sequence shown here is derived from an EMBL/GenBank/DDBJ whole genome shotgun (WGS) entry which is preliminary data.</text>
</comment>
<dbReference type="HOGENOM" id="CLU_174809_0_0_5"/>
<accession>A3TXD7</accession>
<dbReference type="RefSeq" id="WP_009804797.1">
    <property type="nucleotide sequence ID" value="NZ_CH724131.1"/>
</dbReference>
<keyword evidence="3" id="KW-1185">Reference proteome</keyword>
<proteinExistence type="predicted"/>
<keyword evidence="1" id="KW-0812">Transmembrane</keyword>
<organism evidence="2 3">
    <name type="scientific">Pseudooceanicola batsensis (strain ATCC BAA-863 / DSM 15984 / KCTC 12145 / HTCC2597)</name>
    <name type="common">Oceanicola batsensis</name>
    <dbReference type="NCBI Taxonomy" id="252305"/>
    <lineage>
        <taxon>Bacteria</taxon>
        <taxon>Pseudomonadati</taxon>
        <taxon>Pseudomonadota</taxon>
        <taxon>Alphaproteobacteria</taxon>
        <taxon>Rhodobacterales</taxon>
        <taxon>Paracoccaceae</taxon>
        <taxon>Pseudooceanicola</taxon>
    </lineage>
</organism>
<dbReference type="STRING" id="252305.OB2597_02717"/>
<dbReference type="OrthoDB" id="10006507at2"/>
<evidence type="ECO:0000313" key="2">
    <source>
        <dbReference type="EMBL" id="EAQ03497.1"/>
    </source>
</evidence>
<dbReference type="Proteomes" id="UP000004318">
    <property type="component" value="Unassembled WGS sequence"/>
</dbReference>
<protein>
    <submittedName>
        <fullName evidence="2">Uncharacterized protein</fullName>
    </submittedName>
</protein>
<dbReference type="eggNOG" id="ENOG5031BDC">
    <property type="taxonomic scope" value="Bacteria"/>
</dbReference>
<feature type="transmembrane region" description="Helical" evidence="1">
    <location>
        <begin position="48"/>
        <end position="69"/>
    </location>
</feature>
<sequence length="77" mass="8243">MIAINYVMAALFLAIGAFVTWRMRTVERLLDVSPAGPEAQAVRRVESIASLVMLVFGVTCLTGAVLRVWSEGAAAFG</sequence>
<feature type="transmembrane region" description="Helical" evidence="1">
    <location>
        <begin position="6"/>
        <end position="23"/>
    </location>
</feature>
<name>A3TXD7_PSEBH</name>
<evidence type="ECO:0000313" key="3">
    <source>
        <dbReference type="Proteomes" id="UP000004318"/>
    </source>
</evidence>
<dbReference type="EMBL" id="AAMO01000004">
    <property type="protein sequence ID" value="EAQ03497.1"/>
    <property type="molecule type" value="Genomic_DNA"/>
</dbReference>
<keyword evidence="1" id="KW-0472">Membrane</keyword>
<keyword evidence="1" id="KW-1133">Transmembrane helix</keyword>
<reference evidence="2 3" key="1">
    <citation type="journal article" date="2010" name="J. Bacteriol.">
        <title>Genome sequences of Oceanicola granulosus HTCC2516(T) and Oceanicola batsensis HTCC2597(TDelta).</title>
        <authorList>
            <person name="Thrash J.C."/>
            <person name="Cho J.C."/>
            <person name="Vergin K.L."/>
            <person name="Giovannoni S.J."/>
        </authorList>
    </citation>
    <scope>NUCLEOTIDE SEQUENCE [LARGE SCALE GENOMIC DNA]</scope>
    <source>
        <strain evidence="3">ATCC BAA-863 / DSM 15984 / KCTC 12145 / HTCC2597</strain>
    </source>
</reference>